<feature type="compositionally biased region" description="Polar residues" evidence="16">
    <location>
        <begin position="1515"/>
        <end position="1524"/>
    </location>
</feature>
<dbReference type="SUPFAM" id="SSF57903">
    <property type="entry name" value="FYVE/PHD zinc finger"/>
    <property type="match status" value="1"/>
</dbReference>
<feature type="region of interest" description="Disordered" evidence="16">
    <location>
        <begin position="348"/>
        <end position="404"/>
    </location>
</feature>
<dbReference type="EMBL" id="HF936139">
    <property type="protein sequence ID" value="CCX33598.1"/>
    <property type="molecule type" value="Genomic_DNA"/>
</dbReference>
<keyword evidence="11" id="KW-0805">Transcription regulation</keyword>
<keyword evidence="9" id="KW-0560">Oxidoreductase</keyword>
<evidence type="ECO:0000256" key="3">
    <source>
        <dbReference type="ARBA" id="ARBA00008037"/>
    </source>
</evidence>
<evidence type="ECO:0000256" key="2">
    <source>
        <dbReference type="ARBA" id="ARBA00004123"/>
    </source>
</evidence>
<evidence type="ECO:0000256" key="11">
    <source>
        <dbReference type="ARBA" id="ARBA00023015"/>
    </source>
</evidence>
<dbReference type="Pfam" id="PF02373">
    <property type="entry name" value="JmjC"/>
    <property type="match status" value="1"/>
</dbReference>
<dbReference type="GO" id="GO:0005634">
    <property type="term" value="C:nucleus"/>
    <property type="evidence" value="ECO:0007669"/>
    <property type="project" value="UniProtKB-SubCell"/>
</dbReference>
<name>U4LNS3_PYROM</name>
<feature type="compositionally biased region" description="Acidic residues" evidence="16">
    <location>
        <begin position="1167"/>
        <end position="1178"/>
    </location>
</feature>
<keyword evidence="8" id="KW-0862">Zinc</keyword>
<dbReference type="SUPFAM" id="SSF51197">
    <property type="entry name" value="Clavaminate synthase-like"/>
    <property type="match status" value="1"/>
</dbReference>
<keyword evidence="6" id="KW-0479">Metal-binding</keyword>
<dbReference type="InterPro" id="IPR011011">
    <property type="entry name" value="Znf_FYVE_PHD"/>
</dbReference>
<keyword evidence="12" id="KW-0804">Transcription</keyword>
<feature type="compositionally biased region" description="Low complexity" evidence="16">
    <location>
        <begin position="277"/>
        <end position="290"/>
    </location>
</feature>
<dbReference type="PANTHER" id="PTHR23123">
    <property type="entry name" value="PHD/F-BOX CONTAINING PROTEIN"/>
    <property type="match status" value="1"/>
</dbReference>
<organism evidence="18 19">
    <name type="scientific">Pyronema omphalodes (strain CBS 100304)</name>
    <name type="common">Pyronema confluens</name>
    <dbReference type="NCBI Taxonomy" id="1076935"/>
    <lineage>
        <taxon>Eukaryota</taxon>
        <taxon>Fungi</taxon>
        <taxon>Dikarya</taxon>
        <taxon>Ascomycota</taxon>
        <taxon>Pezizomycotina</taxon>
        <taxon>Pezizomycetes</taxon>
        <taxon>Pezizales</taxon>
        <taxon>Pyronemataceae</taxon>
        <taxon>Pyronema</taxon>
    </lineage>
</organism>
<evidence type="ECO:0000256" key="9">
    <source>
        <dbReference type="ARBA" id="ARBA00023002"/>
    </source>
</evidence>
<dbReference type="GO" id="GO:0008270">
    <property type="term" value="F:zinc ion binding"/>
    <property type="evidence" value="ECO:0007669"/>
    <property type="project" value="UniProtKB-KW"/>
</dbReference>
<evidence type="ECO:0000256" key="10">
    <source>
        <dbReference type="ARBA" id="ARBA00023004"/>
    </source>
</evidence>
<feature type="compositionally biased region" description="Low complexity" evidence="16">
    <location>
        <begin position="594"/>
        <end position="604"/>
    </location>
</feature>
<dbReference type="GO" id="GO:0140680">
    <property type="term" value="F:histone H3K36me/H3K36me2 demethylase activity"/>
    <property type="evidence" value="ECO:0007669"/>
    <property type="project" value="UniProtKB-EC"/>
</dbReference>
<evidence type="ECO:0000256" key="5">
    <source>
        <dbReference type="ARBA" id="ARBA00015153"/>
    </source>
</evidence>
<feature type="region of interest" description="Disordered" evidence="16">
    <location>
        <begin position="1257"/>
        <end position="1442"/>
    </location>
</feature>
<feature type="region of interest" description="Disordered" evidence="16">
    <location>
        <begin position="1165"/>
        <end position="1229"/>
    </location>
</feature>
<dbReference type="EC" id="1.14.11.27" evidence="4"/>
<dbReference type="SMART" id="SM00249">
    <property type="entry name" value="PHD"/>
    <property type="match status" value="1"/>
</dbReference>
<dbReference type="InterPro" id="IPR019786">
    <property type="entry name" value="Zinc_finger_PHD-type_CS"/>
</dbReference>
<proteinExistence type="inferred from homology"/>
<dbReference type="Gene3D" id="2.60.120.650">
    <property type="entry name" value="Cupin"/>
    <property type="match status" value="2"/>
</dbReference>
<comment type="subcellular location">
    <subcellularLocation>
        <location evidence="2">Nucleus</location>
    </subcellularLocation>
</comment>
<dbReference type="InterPro" id="IPR003347">
    <property type="entry name" value="JmjC_dom"/>
</dbReference>
<accession>U4LNS3</accession>
<feature type="region of interest" description="Disordered" evidence="16">
    <location>
        <begin position="1460"/>
        <end position="1495"/>
    </location>
</feature>
<comment type="similarity">
    <text evidence="3">Belongs to the JHDM1 histone demethylase family.</text>
</comment>
<evidence type="ECO:0000256" key="8">
    <source>
        <dbReference type="ARBA" id="ARBA00022833"/>
    </source>
</evidence>
<gene>
    <name evidence="18" type="ORF">PCON_01469</name>
</gene>
<evidence type="ECO:0000256" key="15">
    <source>
        <dbReference type="ARBA" id="ARBA00047915"/>
    </source>
</evidence>
<evidence type="ECO:0000256" key="6">
    <source>
        <dbReference type="ARBA" id="ARBA00022723"/>
    </source>
</evidence>
<dbReference type="PROSITE" id="PS01359">
    <property type="entry name" value="ZF_PHD_1"/>
    <property type="match status" value="1"/>
</dbReference>
<feature type="compositionally biased region" description="Polar residues" evidence="16">
    <location>
        <begin position="1471"/>
        <end position="1481"/>
    </location>
</feature>
<evidence type="ECO:0000256" key="16">
    <source>
        <dbReference type="SAM" id="MobiDB-lite"/>
    </source>
</evidence>
<evidence type="ECO:0000313" key="18">
    <source>
        <dbReference type="EMBL" id="CCX33598.1"/>
    </source>
</evidence>
<evidence type="ECO:0000313" key="19">
    <source>
        <dbReference type="Proteomes" id="UP000018144"/>
    </source>
</evidence>
<dbReference type="PROSITE" id="PS51184">
    <property type="entry name" value="JMJC"/>
    <property type="match status" value="1"/>
</dbReference>
<dbReference type="SMART" id="SM00558">
    <property type="entry name" value="JmjC"/>
    <property type="match status" value="1"/>
</dbReference>
<dbReference type="OMA" id="KFGIWVA"/>
<evidence type="ECO:0000259" key="17">
    <source>
        <dbReference type="PROSITE" id="PS51184"/>
    </source>
</evidence>
<keyword evidence="19" id="KW-1185">Reference proteome</keyword>
<feature type="domain" description="JmjC" evidence="17">
    <location>
        <begin position="681"/>
        <end position="840"/>
    </location>
</feature>
<keyword evidence="13" id="KW-0539">Nucleus</keyword>
<comment type="cofactor">
    <cofactor evidence="1">
        <name>Fe(2+)</name>
        <dbReference type="ChEBI" id="CHEBI:29033"/>
    </cofactor>
</comment>
<feature type="region of interest" description="Disordered" evidence="16">
    <location>
        <begin position="556"/>
        <end position="610"/>
    </location>
</feature>
<dbReference type="CDD" id="cd15517">
    <property type="entry name" value="PHD_TCF19_like"/>
    <property type="match status" value="1"/>
</dbReference>
<evidence type="ECO:0000256" key="4">
    <source>
        <dbReference type="ARBA" id="ARBA00013246"/>
    </source>
</evidence>
<feature type="compositionally biased region" description="Pro residues" evidence="16">
    <location>
        <begin position="1319"/>
        <end position="1339"/>
    </location>
</feature>
<feature type="compositionally biased region" description="Polar residues" evidence="16">
    <location>
        <begin position="386"/>
        <end position="398"/>
    </location>
</feature>
<feature type="compositionally biased region" description="Basic and acidic residues" evidence="16">
    <location>
        <begin position="1257"/>
        <end position="1287"/>
    </location>
</feature>
<sequence>MAAQREGFPYGSRWGFRTPSPDFARTAVEPLSPYPTSTPICYTRESSISNDNAPSSTSSIPPQYPSAVPLHNAQEHHLPAQAVANNSYNPPHIASEIPPSNPLDTLADIALLHGAGQLTSSHCIPPSHSPVLPTEGFRGPDYHHIGGVTTIPVGPSNVRRNSLHETSYGPIGYERRAHSTGREIEFINTPIPRRPSITLSELLSPQEEPPLEYSEARGLPRGNAFSRSPEMARSSTAAYSDQRLLPAASGADIRVNGYTSSSSRVALVTEDTTMHDQQTTQPEQPLTPVQNQSKEDHLALDSASTSLPTPTQEDHVIASSVASGCDQSEKMKTGTNLTPECTEAENLVKASASNQSVENKPRSRRSSSRMSRPPEIKKSTRKPKAKTSSNEPGSSQKPSGEEENCQTCKVHYSQDDGRNGAWIGCDGCKGWHHARCLQLDQATVDKIDKFYCVACEPTHGKSTWKRSSGRARTAIDYDALHNGSSAPVRNPADPRIHPYINKIVDKSYKFAPDNLRRLRPELVTASVIDNTDKTWEHPFIVPAKLNPAPWHSVDVERLPPKPIASGTSIPRAPELPQNGTRKRSGTPINEVRESSTASNSSASSDWEQPEKRLDADALGMRIPPGLTVRCVAEMVGVDKNVPMMDVVTQEPPKDHWSMGRLADYFESPVKEAIYNCISCEVSNSPLGRMISRPQAVRESDLVDRVWKHVPANVSKPTVGKYVLMSVKDSFTDFHVDFGGSSVFYHIYEGRKVFLVIQPTEKALKTYEKWSSSAEMNYTFLPDLLPDMPCRLITLEKGDTFFIPSGWIHAVYTPVDSLVIGGNFLTRNFYVNQMKVHTIEAVTGVPKQMRYPRYTTLMWAAMFNYIESERMPREIERDILSNVLAVKSRPKNSHQAYTIEELKGFPALLDFLYRNVMIVMGVITSSQRVGQPKLGKTIVEAVRKAIPPPIQRNPLLYLKHFARWCYWKRATCGLVETGERIPEWAQASWFPPGHSAPPAPVVAPVEPAVQCEGELAVGDIPRRDGLRDRSKLSTSPDAVLEDFDYFPGHPVTPSAFQARHYSITSKRKNDGRLEATSSSKKTKTTRGSRQTTLLPPLGDAKKATTDQYLQLTDGSIYVKKLSNLGPPRIGCESCRLKKTGCKHKEEIRARGWCDDEKAVVVDRVQREDETEVDYEEEAVEASPTKAAPTKPPAEPRTEFTPVLATPAQKSTPRKAGESGPPSGYKGRKPSCDDCKVLKKKCLHQETWKLAHDKLAAQEAKKAQKKTEQVHRRQEKLSRRKATVDKQKATVETPTKIIETPTKVAPAAEPMRSVILRSPPTLRPTPPKLAPPPGITSPAPTPTKAASTPVELVAKAAKEPPMIPIKSEVPAEPMDTIEATQHTVPDASVKPPSAPRGHVSKSKSDSPKPTSSRKRGKKTPSPEYSPKTPNKKLPPALDLDSSILNDTPAQYTTIPITPVDATIMAPPIDDTTRQGSPTKQTPRTPKVEKAMHPPVTPCAPEIQQEYIAALHRGSVSGGKTYTSGNKSIKRKAEEESPEQIPARKAKKDSPSKAATVGSANQGGSGGSTTSAGSPQQADRQTTFENLRQLSLGLRVRGQSGGAVC</sequence>
<dbReference type="InterPro" id="IPR001965">
    <property type="entry name" value="Znf_PHD"/>
</dbReference>
<protein>
    <recommendedName>
        <fullName evidence="5">JmjC domain-containing histone demethylation protein 1</fullName>
        <ecNumber evidence="4">1.14.11.27</ecNumber>
    </recommendedName>
    <alternativeName>
        <fullName evidence="14">[Histone-H3]-lysine-36 demethylase 1</fullName>
    </alternativeName>
</protein>
<evidence type="ECO:0000256" key="13">
    <source>
        <dbReference type="ARBA" id="ARBA00023242"/>
    </source>
</evidence>
<feature type="compositionally biased region" description="Polar residues" evidence="16">
    <location>
        <begin position="43"/>
        <end position="61"/>
    </location>
</feature>
<feature type="region of interest" description="Disordered" evidence="16">
    <location>
        <begin position="204"/>
        <end position="238"/>
    </location>
</feature>
<keyword evidence="7" id="KW-0863">Zinc-finger</keyword>
<feature type="region of interest" description="Disordered" evidence="16">
    <location>
        <begin position="272"/>
        <end position="297"/>
    </location>
</feature>
<feature type="region of interest" description="Disordered" evidence="16">
    <location>
        <begin position="43"/>
        <end position="62"/>
    </location>
</feature>
<comment type="catalytic activity">
    <reaction evidence="15">
        <text>N(6),N(6)-dimethyl-L-lysyl(36)-[histone H3] + 2 2-oxoglutarate + 2 O2 = L-lysyl(36)-[histone H3] + 2 formaldehyde + 2 succinate + 2 CO2</text>
        <dbReference type="Rhea" id="RHEA:42032"/>
        <dbReference type="Rhea" id="RHEA-COMP:9785"/>
        <dbReference type="Rhea" id="RHEA-COMP:9787"/>
        <dbReference type="ChEBI" id="CHEBI:15379"/>
        <dbReference type="ChEBI" id="CHEBI:16526"/>
        <dbReference type="ChEBI" id="CHEBI:16810"/>
        <dbReference type="ChEBI" id="CHEBI:16842"/>
        <dbReference type="ChEBI" id="CHEBI:29969"/>
        <dbReference type="ChEBI" id="CHEBI:30031"/>
        <dbReference type="ChEBI" id="CHEBI:61976"/>
        <dbReference type="EC" id="1.14.11.27"/>
    </reaction>
</comment>
<dbReference type="eggNOG" id="KOG1633">
    <property type="taxonomic scope" value="Eukaryota"/>
</dbReference>
<feature type="region of interest" description="Disordered" evidence="16">
    <location>
        <begin position="1066"/>
        <end position="1098"/>
    </location>
</feature>
<reference evidence="18 19" key="1">
    <citation type="journal article" date="2013" name="PLoS Genet.">
        <title>The genome and development-dependent transcriptomes of Pyronema confluens: a window into fungal evolution.</title>
        <authorList>
            <person name="Traeger S."/>
            <person name="Altegoer F."/>
            <person name="Freitag M."/>
            <person name="Gabaldon T."/>
            <person name="Kempken F."/>
            <person name="Kumar A."/>
            <person name="Marcet-Houben M."/>
            <person name="Poggeler S."/>
            <person name="Stajich J.E."/>
            <person name="Nowrousian M."/>
        </authorList>
    </citation>
    <scope>NUCLEOTIDE SEQUENCE [LARGE SCALE GENOMIC DNA]</scope>
    <source>
        <strain evidence="19">CBS 100304</strain>
        <tissue evidence="18">Vegetative mycelium</tissue>
    </source>
</reference>
<dbReference type="OrthoDB" id="5876800at2759"/>
<dbReference type="STRING" id="1076935.U4LNS3"/>
<evidence type="ECO:0000256" key="7">
    <source>
        <dbReference type="ARBA" id="ARBA00022771"/>
    </source>
</evidence>
<dbReference type="Proteomes" id="UP000018144">
    <property type="component" value="Unassembled WGS sequence"/>
</dbReference>
<evidence type="ECO:0000256" key="14">
    <source>
        <dbReference type="ARBA" id="ARBA00031083"/>
    </source>
</evidence>
<feature type="region of interest" description="Disordered" evidence="16">
    <location>
        <begin position="1510"/>
        <end position="1579"/>
    </location>
</feature>
<keyword evidence="10" id="KW-0408">Iron</keyword>
<evidence type="ECO:0000256" key="1">
    <source>
        <dbReference type="ARBA" id="ARBA00001954"/>
    </source>
</evidence>
<dbReference type="InterPro" id="IPR050690">
    <property type="entry name" value="JHDM1_Histone_Demethylase"/>
</dbReference>
<evidence type="ECO:0000256" key="12">
    <source>
        <dbReference type="ARBA" id="ARBA00023163"/>
    </source>
</evidence>